<evidence type="ECO:0008006" key="4">
    <source>
        <dbReference type="Google" id="ProtNLM"/>
    </source>
</evidence>
<name>A0A8K0WK36_9HYPO</name>
<dbReference type="Pfam" id="PF11905">
    <property type="entry name" value="DUF3425"/>
    <property type="match status" value="1"/>
</dbReference>
<organism evidence="2 3">
    <name type="scientific">Stachybotrys elegans</name>
    <dbReference type="NCBI Taxonomy" id="80388"/>
    <lineage>
        <taxon>Eukaryota</taxon>
        <taxon>Fungi</taxon>
        <taxon>Dikarya</taxon>
        <taxon>Ascomycota</taxon>
        <taxon>Pezizomycotina</taxon>
        <taxon>Sordariomycetes</taxon>
        <taxon>Hypocreomycetidae</taxon>
        <taxon>Hypocreales</taxon>
        <taxon>Stachybotryaceae</taxon>
        <taxon>Stachybotrys</taxon>
    </lineage>
</organism>
<dbReference type="EMBL" id="JAGPNK010000021">
    <property type="protein sequence ID" value="KAH7304771.1"/>
    <property type="molecule type" value="Genomic_DNA"/>
</dbReference>
<feature type="region of interest" description="Disordered" evidence="1">
    <location>
        <begin position="59"/>
        <end position="94"/>
    </location>
</feature>
<dbReference type="PANTHER" id="PTHR38116:SF1">
    <property type="entry name" value="BZIP DOMAIN-CONTAINING PROTEIN"/>
    <property type="match status" value="1"/>
</dbReference>
<accession>A0A8K0WK36</accession>
<protein>
    <recommendedName>
        <fullName evidence="4">BZIP domain-containing protein</fullName>
    </recommendedName>
</protein>
<gene>
    <name evidence="2" type="ORF">B0I35DRAFT_484329</name>
</gene>
<comment type="caution">
    <text evidence="2">The sequence shown here is derived from an EMBL/GenBank/DDBJ whole genome shotgun (WGS) entry which is preliminary data.</text>
</comment>
<dbReference type="OrthoDB" id="2245989at2759"/>
<keyword evidence="3" id="KW-1185">Reference proteome</keyword>
<reference evidence="2" key="1">
    <citation type="journal article" date="2021" name="Nat. Commun.">
        <title>Genetic determinants of endophytism in the Arabidopsis root mycobiome.</title>
        <authorList>
            <person name="Mesny F."/>
            <person name="Miyauchi S."/>
            <person name="Thiergart T."/>
            <person name="Pickel B."/>
            <person name="Atanasova L."/>
            <person name="Karlsson M."/>
            <person name="Huettel B."/>
            <person name="Barry K.W."/>
            <person name="Haridas S."/>
            <person name="Chen C."/>
            <person name="Bauer D."/>
            <person name="Andreopoulos W."/>
            <person name="Pangilinan J."/>
            <person name="LaButti K."/>
            <person name="Riley R."/>
            <person name="Lipzen A."/>
            <person name="Clum A."/>
            <person name="Drula E."/>
            <person name="Henrissat B."/>
            <person name="Kohler A."/>
            <person name="Grigoriev I.V."/>
            <person name="Martin F.M."/>
            <person name="Hacquard S."/>
        </authorList>
    </citation>
    <scope>NUCLEOTIDE SEQUENCE</scope>
    <source>
        <strain evidence="2">MPI-CAGE-CH-0235</strain>
    </source>
</reference>
<dbReference type="InterPro" id="IPR021833">
    <property type="entry name" value="DUF3425"/>
</dbReference>
<dbReference type="Proteomes" id="UP000813444">
    <property type="component" value="Unassembled WGS sequence"/>
</dbReference>
<proteinExistence type="predicted"/>
<evidence type="ECO:0000313" key="3">
    <source>
        <dbReference type="Proteomes" id="UP000813444"/>
    </source>
</evidence>
<sequence>MDNVFEISQGEVSKRGKMAMLAPVALSFGVLSAHDDWTGTSDPAKRRKLQNRLNQRAWKQRQKMKSGASAHGTAASDDGDRPPPSTSSPPLGLHCSASYKELHERMNQFERETFELYASGCTRTDLLLNLSQFNLLRALFTNLTLMGHGPEFITDEHGQFSDNIVSPFCTGADVSPSTPLPLRPTALQRSVKHHPWVDMFPFPQMRDNILIKGESWDDTELCEDLLQSSGAEGGRSGMMVWGDPEDPASWEVNESFVLKWGWVISGCWDLFQSTNSWRERRGESRLFRL</sequence>
<dbReference type="PANTHER" id="PTHR38116">
    <property type="entry name" value="CHROMOSOME 7, WHOLE GENOME SHOTGUN SEQUENCE"/>
    <property type="match status" value="1"/>
</dbReference>
<dbReference type="AlphaFoldDB" id="A0A8K0WK36"/>
<evidence type="ECO:0000256" key="1">
    <source>
        <dbReference type="SAM" id="MobiDB-lite"/>
    </source>
</evidence>
<evidence type="ECO:0000313" key="2">
    <source>
        <dbReference type="EMBL" id="KAH7304771.1"/>
    </source>
</evidence>